<dbReference type="SUPFAM" id="SSF51717">
    <property type="entry name" value="Dihydropteroate synthetase-like"/>
    <property type="match status" value="1"/>
</dbReference>
<evidence type="ECO:0000256" key="5">
    <source>
        <dbReference type="ARBA" id="ARBA00022691"/>
    </source>
</evidence>
<dbReference type="AlphaFoldDB" id="A0A5J4RN77"/>
<comment type="caution">
    <text evidence="12">The sequence shown here is derived from an EMBL/GenBank/DDBJ whole genome shotgun (WGS) entry which is preliminary data.</text>
</comment>
<dbReference type="FunFam" id="3.40.50.280:FF:000006">
    <property type="entry name" value="Methionine synthase (B12-dependent)"/>
    <property type="match status" value="1"/>
</dbReference>
<dbReference type="Pfam" id="PF00809">
    <property type="entry name" value="Pterin_bind"/>
    <property type="match status" value="1"/>
</dbReference>
<dbReference type="FunFam" id="1.10.1240.10:FF:000001">
    <property type="entry name" value="Methionine synthase"/>
    <property type="match status" value="1"/>
</dbReference>
<dbReference type="Gene3D" id="1.10.1240.10">
    <property type="entry name" value="Methionine synthase domain"/>
    <property type="match status" value="1"/>
</dbReference>
<evidence type="ECO:0000259" key="9">
    <source>
        <dbReference type="PROSITE" id="PS50972"/>
    </source>
</evidence>
<dbReference type="GO" id="GO:0046653">
    <property type="term" value="P:tetrahydrofolate metabolic process"/>
    <property type="evidence" value="ECO:0007669"/>
    <property type="project" value="TreeGrafter"/>
</dbReference>
<dbReference type="InterPro" id="IPR033706">
    <property type="entry name" value="Met_synthase_B12-bd"/>
</dbReference>
<dbReference type="InterPro" id="IPR006158">
    <property type="entry name" value="Cobalamin-bd"/>
</dbReference>
<dbReference type="SMART" id="SM01018">
    <property type="entry name" value="B12-binding_2"/>
    <property type="match status" value="1"/>
</dbReference>
<feature type="domain" description="Pterin-binding" evidence="9">
    <location>
        <begin position="1"/>
        <end position="256"/>
    </location>
</feature>
<dbReference type="InterPro" id="IPR036594">
    <property type="entry name" value="Meth_synthase_dom"/>
</dbReference>
<feature type="domain" description="B12-binding" evidence="10">
    <location>
        <begin position="383"/>
        <end position="518"/>
    </location>
</feature>
<feature type="domain" description="B12-binding N-terminal" evidence="11">
    <location>
        <begin position="286"/>
        <end position="380"/>
    </location>
</feature>
<dbReference type="GO" id="GO:0032259">
    <property type="term" value="P:methylation"/>
    <property type="evidence" value="ECO:0007669"/>
    <property type="project" value="UniProtKB-KW"/>
</dbReference>
<dbReference type="Pfam" id="PF02310">
    <property type="entry name" value="B12-binding"/>
    <property type="match status" value="1"/>
</dbReference>
<dbReference type="Pfam" id="PF02607">
    <property type="entry name" value="B12-binding_2"/>
    <property type="match status" value="1"/>
</dbReference>
<dbReference type="CDD" id="cd02069">
    <property type="entry name" value="methionine_synthase_B12_BD"/>
    <property type="match status" value="1"/>
</dbReference>
<gene>
    <name evidence="12" type="ORF">EZS27_016875</name>
</gene>
<keyword evidence="3" id="KW-0846">Cobalamin</keyword>
<evidence type="ECO:0000313" key="12">
    <source>
        <dbReference type="EMBL" id="KAA6334855.1"/>
    </source>
</evidence>
<dbReference type="PANTHER" id="PTHR45833">
    <property type="entry name" value="METHIONINE SYNTHASE"/>
    <property type="match status" value="1"/>
</dbReference>
<name>A0A5J4RN77_9ZZZZ</name>
<evidence type="ECO:0000256" key="6">
    <source>
        <dbReference type="ARBA" id="ARBA00022723"/>
    </source>
</evidence>
<evidence type="ECO:0000256" key="2">
    <source>
        <dbReference type="ARBA" id="ARBA00022603"/>
    </source>
</evidence>
<keyword evidence="4 12" id="KW-0808">Transferase</keyword>
<dbReference type="InterPro" id="IPR050554">
    <property type="entry name" value="Met_Synthase/Corrinoid"/>
</dbReference>
<evidence type="ECO:0000256" key="3">
    <source>
        <dbReference type="ARBA" id="ARBA00022628"/>
    </source>
</evidence>
<dbReference type="InterPro" id="IPR036724">
    <property type="entry name" value="Cobalamin-bd_sf"/>
</dbReference>
<protein>
    <submittedName>
        <fullName evidence="12">Methionine synthase</fullName>
        <ecNumber evidence="12">2.1.1.13</ecNumber>
    </submittedName>
</protein>
<dbReference type="PROSITE" id="PS51332">
    <property type="entry name" value="B12_BINDING"/>
    <property type="match status" value="1"/>
</dbReference>
<dbReference type="GO" id="GO:0005829">
    <property type="term" value="C:cytosol"/>
    <property type="evidence" value="ECO:0007669"/>
    <property type="project" value="TreeGrafter"/>
</dbReference>
<keyword evidence="8" id="KW-0170">Cobalt</keyword>
<dbReference type="CDD" id="cd00740">
    <property type="entry name" value="MeTr"/>
    <property type="match status" value="1"/>
</dbReference>
<dbReference type="PANTHER" id="PTHR45833:SF1">
    <property type="entry name" value="METHIONINE SYNTHASE"/>
    <property type="match status" value="1"/>
</dbReference>
<evidence type="ECO:0000256" key="1">
    <source>
        <dbReference type="ARBA" id="ARBA00010398"/>
    </source>
</evidence>
<accession>A0A5J4RN77</accession>
<reference evidence="12" key="1">
    <citation type="submission" date="2019-03" db="EMBL/GenBank/DDBJ databases">
        <title>Single cell metagenomics reveals metabolic interactions within the superorganism composed of flagellate Streblomastix strix and complex community of Bacteroidetes bacteria on its surface.</title>
        <authorList>
            <person name="Treitli S.C."/>
            <person name="Kolisko M."/>
            <person name="Husnik F."/>
            <person name="Keeling P."/>
            <person name="Hampl V."/>
        </authorList>
    </citation>
    <scope>NUCLEOTIDE SEQUENCE</scope>
    <source>
        <strain evidence="12">STM</strain>
    </source>
</reference>
<keyword evidence="5" id="KW-0949">S-adenosyl-L-methionine</keyword>
<evidence type="ECO:0000259" key="11">
    <source>
        <dbReference type="PROSITE" id="PS51337"/>
    </source>
</evidence>
<keyword evidence="2 12" id="KW-0489">Methyltransferase</keyword>
<dbReference type="EC" id="2.1.1.13" evidence="12"/>
<dbReference type="GO" id="GO:0050667">
    <property type="term" value="P:homocysteine metabolic process"/>
    <property type="evidence" value="ECO:0007669"/>
    <property type="project" value="TreeGrafter"/>
</dbReference>
<organism evidence="12">
    <name type="scientific">termite gut metagenome</name>
    <dbReference type="NCBI Taxonomy" id="433724"/>
    <lineage>
        <taxon>unclassified sequences</taxon>
        <taxon>metagenomes</taxon>
        <taxon>organismal metagenomes</taxon>
    </lineage>
</organism>
<dbReference type="SUPFAM" id="SSF52242">
    <property type="entry name" value="Cobalamin (vitamin B12)-binding domain"/>
    <property type="match status" value="1"/>
</dbReference>
<evidence type="ECO:0000259" key="10">
    <source>
        <dbReference type="PROSITE" id="PS51332"/>
    </source>
</evidence>
<dbReference type="InterPro" id="IPR003759">
    <property type="entry name" value="Cbl-bd_cap"/>
</dbReference>
<dbReference type="GO" id="GO:0008705">
    <property type="term" value="F:methionine synthase activity"/>
    <property type="evidence" value="ECO:0007669"/>
    <property type="project" value="UniProtKB-EC"/>
</dbReference>
<sequence>AGSRKFLKLIQEKKYDEALAIARKQVEDGALIIDINMDDGLLDARKEMTTFLNLIASEPEIARVPVMIDSSDHDVILAGLKCLQGKAIVNSISLKDGEDKFLKHARTMKQYGAATVVMAFDERGQANTCERKIEICSRAYRLLTEQAGFNPNDIIFDPNVLAIATGMEEHNNYAVDFINAVGWIKQNLRGAHVSGGVSNLSFSFRGNNYIREAMHAVFLYHAIRQGMDMGIVNPATSVLYTDIPADVLEKIEDVVLNRCPDAAERLIELSEQLKACSADTVTLPAKQNSWRKGTLEERLQYALLKGIDDYLEEDITEALSQYNRAVEIIERPLMTGMNRVGELFGEGKMFLPQVVKTARTMKKAVAILQPVIESEKEEGVSSAGKVLLATVKGDVHDIGKNIVSVVMACNGYEIIDLGVMVPPETIVQRAIEEKVDMIGLSGLITPSLEEMVRVAMELQKAGLDIPLLIGGATTSRLHTALKIAPVYRAPVVHLRDASQNAGVAARLMNEHSRMEFTRELNEDYQTLREKHNNSVVEMVSLEEARKNKLKLF</sequence>
<evidence type="ECO:0000256" key="7">
    <source>
        <dbReference type="ARBA" id="ARBA00022737"/>
    </source>
</evidence>
<evidence type="ECO:0000256" key="8">
    <source>
        <dbReference type="ARBA" id="ARBA00023285"/>
    </source>
</evidence>
<feature type="non-terminal residue" evidence="12">
    <location>
        <position position="1"/>
    </location>
</feature>
<evidence type="ECO:0000256" key="4">
    <source>
        <dbReference type="ARBA" id="ARBA00022679"/>
    </source>
</evidence>
<proteinExistence type="inferred from homology"/>
<keyword evidence="7" id="KW-0677">Repeat</keyword>
<dbReference type="SUPFAM" id="SSF47644">
    <property type="entry name" value="Methionine synthase domain"/>
    <property type="match status" value="1"/>
</dbReference>
<dbReference type="GO" id="GO:0031419">
    <property type="term" value="F:cobalamin binding"/>
    <property type="evidence" value="ECO:0007669"/>
    <property type="project" value="UniProtKB-KW"/>
</dbReference>
<dbReference type="FunFam" id="3.20.20.20:FF:000002">
    <property type="entry name" value="Methionine synthase"/>
    <property type="match status" value="1"/>
</dbReference>
<dbReference type="InterPro" id="IPR011005">
    <property type="entry name" value="Dihydropteroate_synth-like_sf"/>
</dbReference>
<dbReference type="PROSITE" id="PS50972">
    <property type="entry name" value="PTERIN_BINDING"/>
    <property type="match status" value="1"/>
</dbReference>
<comment type="similarity">
    <text evidence="1">Belongs to the vitamin-B12 dependent methionine synthase family.</text>
</comment>
<dbReference type="Gene3D" id="3.40.50.280">
    <property type="entry name" value="Cobalamin-binding domain"/>
    <property type="match status" value="1"/>
</dbReference>
<keyword evidence="6" id="KW-0479">Metal-binding</keyword>
<dbReference type="EMBL" id="SNRY01000954">
    <property type="protein sequence ID" value="KAA6334855.1"/>
    <property type="molecule type" value="Genomic_DNA"/>
</dbReference>
<dbReference type="PROSITE" id="PS51337">
    <property type="entry name" value="B12_BINDING_NTER"/>
    <property type="match status" value="1"/>
</dbReference>
<dbReference type="InterPro" id="IPR000489">
    <property type="entry name" value="Pterin-binding_dom"/>
</dbReference>
<dbReference type="Gene3D" id="3.20.20.20">
    <property type="entry name" value="Dihydropteroate synthase-like"/>
    <property type="match status" value="1"/>
</dbReference>
<dbReference type="GO" id="GO:0046872">
    <property type="term" value="F:metal ion binding"/>
    <property type="evidence" value="ECO:0007669"/>
    <property type="project" value="UniProtKB-KW"/>
</dbReference>